<dbReference type="SMART" id="SM00028">
    <property type="entry name" value="TPR"/>
    <property type="match status" value="2"/>
</dbReference>
<dbReference type="Pfam" id="PF23914">
    <property type="entry name" value="TPR_CcmH_CycH"/>
    <property type="match status" value="1"/>
</dbReference>
<dbReference type="OrthoDB" id="9815847at2"/>
<dbReference type="GO" id="GO:0030313">
    <property type="term" value="C:cell envelope"/>
    <property type="evidence" value="ECO:0007669"/>
    <property type="project" value="UniProtKB-SubCell"/>
</dbReference>
<evidence type="ECO:0000313" key="7">
    <source>
        <dbReference type="EMBL" id="RII37290.1"/>
    </source>
</evidence>
<organism evidence="7 8">
    <name type="scientific">Pseudooceanicola sediminis</name>
    <dbReference type="NCBI Taxonomy" id="2211117"/>
    <lineage>
        <taxon>Bacteria</taxon>
        <taxon>Pseudomonadati</taxon>
        <taxon>Pseudomonadota</taxon>
        <taxon>Alphaproteobacteria</taxon>
        <taxon>Rhodobacterales</taxon>
        <taxon>Paracoccaceae</taxon>
        <taxon>Pseudooceanicola</taxon>
    </lineage>
</organism>
<keyword evidence="4 5" id="KW-0802">TPR repeat</keyword>
<comment type="caution">
    <text evidence="7">The sequence shown here is derived from an EMBL/GenBank/DDBJ whole genome shotgun (WGS) entry which is preliminary data.</text>
</comment>
<evidence type="ECO:0000313" key="8">
    <source>
        <dbReference type="Proteomes" id="UP000265848"/>
    </source>
</evidence>
<accession>A0A399IWE9</accession>
<keyword evidence="2" id="KW-0677">Repeat</keyword>
<dbReference type="AlphaFoldDB" id="A0A399IWE9"/>
<dbReference type="Gene3D" id="1.25.40.10">
    <property type="entry name" value="Tetratricopeptide repeat domain"/>
    <property type="match status" value="2"/>
</dbReference>
<dbReference type="PANTHER" id="PTHR47870:SF1">
    <property type="entry name" value="CYTOCHROME C-TYPE BIOGENESIS PROTEIN CCMH"/>
    <property type="match status" value="1"/>
</dbReference>
<feature type="domain" description="Cytochrome c-type biogenesis protein H TPR" evidence="6">
    <location>
        <begin position="122"/>
        <end position="244"/>
    </location>
</feature>
<proteinExistence type="predicted"/>
<name>A0A399IWE9_9RHOB</name>
<dbReference type="PANTHER" id="PTHR47870">
    <property type="entry name" value="CYTOCHROME C-TYPE BIOGENESIS PROTEIN CCMH"/>
    <property type="match status" value="1"/>
</dbReference>
<dbReference type="EMBL" id="QWJJ01000019">
    <property type="protein sequence ID" value="RII37290.1"/>
    <property type="molecule type" value="Genomic_DNA"/>
</dbReference>
<evidence type="ECO:0000256" key="2">
    <source>
        <dbReference type="ARBA" id="ARBA00022737"/>
    </source>
</evidence>
<dbReference type="Proteomes" id="UP000265848">
    <property type="component" value="Unassembled WGS sequence"/>
</dbReference>
<evidence type="ECO:0000259" key="6">
    <source>
        <dbReference type="Pfam" id="PF23914"/>
    </source>
</evidence>
<dbReference type="GO" id="GO:0017004">
    <property type="term" value="P:cytochrome complex assembly"/>
    <property type="evidence" value="ECO:0007669"/>
    <property type="project" value="UniProtKB-KW"/>
</dbReference>
<sequence length="386" mass="41723">MLFVFFALLSSVAAILMLFPLRKPGIPGTDRRAGAVAVLSDQLREVDREMERGLISNEEAAAARIEIKRRLLKLGRVPSGNDRKVQGGRAALWASALVVPLVAGLFYVGLGSPDIPAVAFADRQEERTEQAQITELTVRLLERLQSDPSGGPSEGWMLLGQTYMRLGQYDDAALAMEKVIGRDDASSAVLSQYAEALVAAEDGIVTPKARNAIRRAREMDPTNPAATFYEAIALDQAGDSEEAHDLLVSRLDAAKGPAPWMEVFIAQTNRIGETLGRAPLSLASFAPVAGNGARGPTEDDVAAASEMSEADRAAFIRSMVDRLAERLAEEPDDLDGWLRLANAYRVLNETQNARDAYEAAERLAGDLRPDDPRTETIRNALAELGG</sequence>
<dbReference type="Pfam" id="PF13181">
    <property type="entry name" value="TPR_8"/>
    <property type="match status" value="1"/>
</dbReference>
<gene>
    <name evidence="7" type="primary">ccmI</name>
    <name evidence="7" type="ORF">DL237_18335</name>
</gene>
<dbReference type="InterPro" id="IPR011990">
    <property type="entry name" value="TPR-like_helical_dom_sf"/>
</dbReference>
<keyword evidence="8" id="KW-1185">Reference proteome</keyword>
<keyword evidence="3" id="KW-0201">Cytochrome c-type biogenesis</keyword>
<evidence type="ECO:0000256" key="1">
    <source>
        <dbReference type="ARBA" id="ARBA00004196"/>
    </source>
</evidence>
<protein>
    <submittedName>
        <fullName evidence="7">C-type cytochrome biogenesis protein CcmI</fullName>
    </submittedName>
</protein>
<dbReference type="InterPro" id="IPR056413">
    <property type="entry name" value="TPR_CcmH_CycH"/>
</dbReference>
<evidence type="ECO:0000256" key="5">
    <source>
        <dbReference type="PROSITE-ProRule" id="PRU00339"/>
    </source>
</evidence>
<dbReference type="InterPro" id="IPR019734">
    <property type="entry name" value="TPR_rpt"/>
</dbReference>
<dbReference type="InterPro" id="IPR051263">
    <property type="entry name" value="C-type_cytochrome_biogenesis"/>
</dbReference>
<comment type="subcellular location">
    <subcellularLocation>
        <location evidence="1">Cell envelope</location>
    </subcellularLocation>
</comment>
<feature type="repeat" description="TPR" evidence="5">
    <location>
        <begin position="153"/>
        <end position="186"/>
    </location>
</feature>
<dbReference type="NCBIfam" id="TIGR03142">
    <property type="entry name" value="cytochro_ccmI"/>
    <property type="match status" value="1"/>
</dbReference>
<dbReference type="InterPro" id="IPR017560">
    <property type="entry name" value="Cyt_c_biogenesis_CcmI"/>
</dbReference>
<dbReference type="SUPFAM" id="SSF48452">
    <property type="entry name" value="TPR-like"/>
    <property type="match status" value="1"/>
</dbReference>
<evidence type="ECO:0000256" key="4">
    <source>
        <dbReference type="ARBA" id="ARBA00022803"/>
    </source>
</evidence>
<reference evidence="7 8" key="1">
    <citation type="submission" date="2018-08" db="EMBL/GenBank/DDBJ databases">
        <title>Pseudooceanicola sediminis CY03 in the family Rhodobacteracea.</title>
        <authorList>
            <person name="Zhang Y.-J."/>
        </authorList>
    </citation>
    <scope>NUCLEOTIDE SEQUENCE [LARGE SCALE GENOMIC DNA]</scope>
    <source>
        <strain evidence="7 8">CY03</strain>
    </source>
</reference>
<dbReference type="PROSITE" id="PS50005">
    <property type="entry name" value="TPR"/>
    <property type="match status" value="1"/>
</dbReference>
<evidence type="ECO:0000256" key="3">
    <source>
        <dbReference type="ARBA" id="ARBA00022748"/>
    </source>
</evidence>